<dbReference type="Proteomes" id="UP000270673">
    <property type="component" value="Chromosome"/>
</dbReference>
<evidence type="ECO:0000313" key="2">
    <source>
        <dbReference type="Proteomes" id="UP000270673"/>
    </source>
</evidence>
<evidence type="ECO:0000313" key="1">
    <source>
        <dbReference type="EMBL" id="AZS31173.1"/>
    </source>
</evidence>
<proteinExistence type="predicted"/>
<name>A0A3Q9IRF5_9BACT</name>
<dbReference type="EMBL" id="CP032819">
    <property type="protein sequence ID" value="AZS31173.1"/>
    <property type="molecule type" value="Genomic_DNA"/>
</dbReference>
<dbReference type="AlphaFoldDB" id="A0A3Q9IRF5"/>
<protein>
    <submittedName>
        <fullName evidence="1">Uncharacterized protein</fullName>
    </submittedName>
</protein>
<gene>
    <name evidence="1" type="ORF">D8S85_17505</name>
</gene>
<sequence length="62" mass="7263">MKFTLLFFLSLISFSLGTTQISKVKNKKVKLQLNNKVFELYVPKGYILSINTTIENVEYLFR</sequence>
<organism evidence="1 2">
    <name type="scientific">Butyricimonas faecalis</name>
    <dbReference type="NCBI Taxonomy" id="2093856"/>
    <lineage>
        <taxon>Bacteria</taxon>
        <taxon>Pseudomonadati</taxon>
        <taxon>Bacteroidota</taxon>
        <taxon>Bacteroidia</taxon>
        <taxon>Bacteroidales</taxon>
        <taxon>Odoribacteraceae</taxon>
        <taxon>Butyricimonas</taxon>
    </lineage>
</organism>
<reference evidence="1 2" key="1">
    <citation type="submission" date="2018-10" db="EMBL/GenBank/DDBJ databases">
        <title>Butyricimonas faecalis sp. nov., isolated from human faeces and emended description of the genus Butyricimonas.</title>
        <authorList>
            <person name="Le Roy T."/>
            <person name="Van der Smissen P."/>
            <person name="Paquot A."/>
            <person name="Delzenne N."/>
            <person name="Muccioli G."/>
            <person name="Collet J.-F."/>
            <person name="Cani P.D."/>
        </authorList>
    </citation>
    <scope>NUCLEOTIDE SEQUENCE [LARGE SCALE GENOMIC DNA]</scope>
    <source>
        <strain evidence="1 2">H184</strain>
    </source>
</reference>
<keyword evidence="2" id="KW-1185">Reference proteome</keyword>
<accession>A0A3Q9IRF5</accession>
<dbReference type="KEGG" id="buy:D8S85_17505"/>